<name>A0AAN7Z784_9PEZI</name>
<feature type="transmembrane region" description="Helical" evidence="2">
    <location>
        <begin position="20"/>
        <end position="40"/>
    </location>
</feature>
<proteinExistence type="predicted"/>
<gene>
    <name evidence="3" type="ORF">RRF57_008671</name>
</gene>
<keyword evidence="2" id="KW-1133">Transmembrane helix</keyword>
<evidence type="ECO:0000313" key="4">
    <source>
        <dbReference type="Proteomes" id="UP001305414"/>
    </source>
</evidence>
<evidence type="ECO:0000256" key="1">
    <source>
        <dbReference type="SAM" id="MobiDB-lite"/>
    </source>
</evidence>
<dbReference type="AlphaFoldDB" id="A0AAN7Z784"/>
<feature type="region of interest" description="Disordered" evidence="1">
    <location>
        <begin position="49"/>
        <end position="68"/>
    </location>
</feature>
<keyword evidence="2" id="KW-0472">Membrane</keyword>
<keyword evidence="4" id="KW-1185">Reference proteome</keyword>
<keyword evidence="2" id="KW-0812">Transmembrane</keyword>
<dbReference type="EMBL" id="JAWHQM010000028">
    <property type="protein sequence ID" value="KAK5632957.1"/>
    <property type="molecule type" value="Genomic_DNA"/>
</dbReference>
<organism evidence="3 4">
    <name type="scientific">Xylaria bambusicola</name>
    <dbReference type="NCBI Taxonomy" id="326684"/>
    <lineage>
        <taxon>Eukaryota</taxon>
        <taxon>Fungi</taxon>
        <taxon>Dikarya</taxon>
        <taxon>Ascomycota</taxon>
        <taxon>Pezizomycotina</taxon>
        <taxon>Sordariomycetes</taxon>
        <taxon>Xylariomycetidae</taxon>
        <taxon>Xylariales</taxon>
        <taxon>Xylariaceae</taxon>
        <taxon>Xylaria</taxon>
    </lineage>
</organism>
<dbReference type="Proteomes" id="UP001305414">
    <property type="component" value="Unassembled WGS sequence"/>
</dbReference>
<evidence type="ECO:0000313" key="3">
    <source>
        <dbReference type="EMBL" id="KAK5632957.1"/>
    </source>
</evidence>
<protein>
    <submittedName>
        <fullName evidence="3">Uncharacterized protein</fullName>
    </submittedName>
</protein>
<reference evidence="3 4" key="1">
    <citation type="submission" date="2023-10" db="EMBL/GenBank/DDBJ databases">
        <title>Draft genome sequence of Xylaria bambusicola isolate GMP-LS, the root and basal stem rot pathogen of sugarcane in Indonesia.</title>
        <authorList>
            <person name="Selvaraj P."/>
            <person name="Muralishankar V."/>
            <person name="Muruganantham S."/>
            <person name="Sp S."/>
            <person name="Haryani S."/>
            <person name="Lau K.J.X."/>
            <person name="Naqvi N.I."/>
        </authorList>
    </citation>
    <scope>NUCLEOTIDE SEQUENCE [LARGE SCALE GENOMIC DNA]</scope>
    <source>
        <strain evidence="3">GMP-LS</strain>
    </source>
</reference>
<accession>A0AAN7Z784</accession>
<comment type="caution">
    <text evidence="3">The sequence shown here is derived from an EMBL/GenBank/DDBJ whole genome shotgun (WGS) entry which is preliminary data.</text>
</comment>
<evidence type="ECO:0000256" key="2">
    <source>
        <dbReference type="SAM" id="Phobius"/>
    </source>
</evidence>
<sequence>MEARDNNVRESTQADSTGLVAIIVVLVLLVLGSVAVYLLMRWHVAKRRAETNAASAEPGNREFRVPSDVLMPPGEKLHALGVGEERGMRADAGGFGE</sequence>